<evidence type="ECO:0000259" key="4">
    <source>
        <dbReference type="PROSITE" id="PS50250"/>
    </source>
</evidence>
<evidence type="ECO:0000313" key="6">
    <source>
        <dbReference type="Proteomes" id="UP001346149"/>
    </source>
</evidence>
<dbReference type="InterPro" id="IPR000717">
    <property type="entry name" value="PCI_dom"/>
</dbReference>
<name>A0AAN7LZ71_TRANT</name>
<dbReference type="AlphaFoldDB" id="A0AAN7LZ71"/>
<dbReference type="InterPro" id="IPR012438">
    <property type="entry name" value="DUF1639"/>
</dbReference>
<proteinExistence type="inferred from homology"/>
<reference evidence="5 6" key="1">
    <citation type="journal article" date="2023" name="Hortic Res">
        <title>Pangenome of water caltrop reveals structural variations and asymmetric subgenome divergence after allopolyploidization.</title>
        <authorList>
            <person name="Zhang X."/>
            <person name="Chen Y."/>
            <person name="Wang L."/>
            <person name="Yuan Y."/>
            <person name="Fang M."/>
            <person name="Shi L."/>
            <person name="Lu R."/>
            <person name="Comes H.P."/>
            <person name="Ma Y."/>
            <person name="Chen Y."/>
            <person name="Huang G."/>
            <person name="Zhou Y."/>
            <person name="Zheng Z."/>
            <person name="Qiu Y."/>
        </authorList>
    </citation>
    <scope>NUCLEOTIDE SEQUENCE [LARGE SCALE GENOMIC DNA]</scope>
    <source>
        <strain evidence="5">F231</strain>
    </source>
</reference>
<comment type="caution">
    <text evidence="5">The sequence shown here is derived from an EMBL/GenBank/DDBJ whole genome shotgun (WGS) entry which is preliminary data.</text>
</comment>
<evidence type="ECO:0000256" key="2">
    <source>
        <dbReference type="ARBA" id="ARBA00022790"/>
    </source>
</evidence>
<dbReference type="PANTHER" id="PTHR15350">
    <property type="entry name" value="COP9 SIGNALOSOME COMPLEX SUBUNIT 7/DENDRITIC CELL PROTEIN GA17"/>
    <property type="match status" value="1"/>
</dbReference>
<dbReference type="GO" id="GO:0008180">
    <property type="term" value="C:COP9 signalosome"/>
    <property type="evidence" value="ECO:0007669"/>
    <property type="project" value="UniProtKB-KW"/>
</dbReference>
<dbReference type="SMART" id="SM00088">
    <property type="entry name" value="PINT"/>
    <property type="match status" value="1"/>
</dbReference>
<keyword evidence="6" id="KW-1185">Reference proteome</keyword>
<comment type="similarity">
    <text evidence="1">Belongs to the CSN7/EIF3M family. CSN7 subfamily.</text>
</comment>
<protein>
    <recommendedName>
        <fullName evidence="4">PCI domain-containing protein</fullName>
    </recommendedName>
</protein>
<dbReference type="EMBL" id="JAXQNO010000007">
    <property type="protein sequence ID" value="KAK4795147.1"/>
    <property type="molecule type" value="Genomic_DNA"/>
</dbReference>
<dbReference type="Proteomes" id="UP001346149">
    <property type="component" value="Unassembled WGS sequence"/>
</dbReference>
<organism evidence="5 6">
    <name type="scientific">Trapa natans</name>
    <name type="common">Water chestnut</name>
    <dbReference type="NCBI Taxonomy" id="22666"/>
    <lineage>
        <taxon>Eukaryota</taxon>
        <taxon>Viridiplantae</taxon>
        <taxon>Streptophyta</taxon>
        <taxon>Embryophyta</taxon>
        <taxon>Tracheophyta</taxon>
        <taxon>Spermatophyta</taxon>
        <taxon>Magnoliopsida</taxon>
        <taxon>eudicotyledons</taxon>
        <taxon>Gunneridae</taxon>
        <taxon>Pentapetalae</taxon>
        <taxon>rosids</taxon>
        <taxon>malvids</taxon>
        <taxon>Myrtales</taxon>
        <taxon>Lythraceae</taxon>
        <taxon>Trapa</taxon>
    </lineage>
</organism>
<dbReference type="PANTHER" id="PTHR15350:SF5">
    <property type="entry name" value="COP9 SIGNALOSOME COMPLEX SUBUNIT 7"/>
    <property type="match status" value="1"/>
</dbReference>
<dbReference type="InterPro" id="IPR045237">
    <property type="entry name" value="COPS7/eIF3m"/>
</dbReference>
<evidence type="ECO:0000256" key="1">
    <source>
        <dbReference type="ARBA" id="ARBA00008482"/>
    </source>
</evidence>
<accession>A0AAN7LZ71</accession>
<keyword evidence="2" id="KW-0736">Signalosome</keyword>
<feature type="region of interest" description="Disordered" evidence="3">
    <location>
        <begin position="423"/>
        <end position="551"/>
    </location>
</feature>
<evidence type="ECO:0000256" key="3">
    <source>
        <dbReference type="SAM" id="MobiDB-lite"/>
    </source>
</evidence>
<sequence length="637" mass="71372">MDIEQKQAEVIDYFVKQSSIVKGPDLVLLIVEATSNPSLFAFSEILSVPNIQELEGTENSVYAGLLRLFAYGTWSDYKSNADRLPQLSADQILKLKQLTVLTHAETNKVVLPYSQLMQELDVTNVRELEDFLINECMYAGIVRGKLDQLRRCFEVQFAAGRDLRPGQLGNMIQTLSDWLSTSDNMLLSIKEKINWADNMGELDKKHRKDVEDRVEEIKKMLSLKADDFRGHEEVYSESGGVMDYEEDRNRPKRFFILDIDTVHYPLLKTNMVSTLGSKISQSANWIVVHRALMAIKDLDALFSSLDPEYYDILMKLMLNMHVNMPAKYKHLGLNDLCHDIHNNIGTLADTVNTYFSESESPATSLSMASPIVSSKSQPLHNFSLTDLRWSPAPHCLRRPSADPVPLSPLRDFFPSPANQDFSGPYGYHSPVEAPDEKQKVLGDPWAVTDGRSSKITLRHRARNKPIDCQAETEAKAPTAAQGKAPSGTAEPKEVTSKVWNLRPRKPVTKKSSTGPMIIGSSLRNGGFGPVQETKTLVGPNKADAEKDGEKSDRRKLVLSSLSVPLTKEEIEADFLAFTGLRPARRPKRRSRTVQRSLDFCFPGLWLTNITPDTYKVAENPTQVSDFVPSSLPSSSIE</sequence>
<gene>
    <name evidence="5" type="ORF">SAY86_013141</name>
</gene>
<evidence type="ECO:0000313" key="5">
    <source>
        <dbReference type="EMBL" id="KAK4795147.1"/>
    </source>
</evidence>
<feature type="compositionally biased region" description="Basic and acidic residues" evidence="3">
    <location>
        <begin position="542"/>
        <end position="551"/>
    </location>
</feature>
<dbReference type="PROSITE" id="PS50250">
    <property type="entry name" value="PCI"/>
    <property type="match status" value="1"/>
</dbReference>
<dbReference type="Pfam" id="PF07797">
    <property type="entry name" value="DUF1639"/>
    <property type="match status" value="1"/>
</dbReference>
<feature type="domain" description="PCI" evidence="4">
    <location>
        <begin position="1"/>
        <end position="160"/>
    </location>
</feature>